<feature type="domain" description="PNPLA" evidence="3">
    <location>
        <begin position="82"/>
        <end position="277"/>
    </location>
</feature>
<dbReference type="Proteomes" id="UP000181897">
    <property type="component" value="Chromosome"/>
</dbReference>
<proteinExistence type="predicted"/>
<organism evidence="4 5">
    <name type="scientific">Sulfitobacter alexandrii</name>
    <dbReference type="NCBI Taxonomy" id="1917485"/>
    <lineage>
        <taxon>Bacteria</taxon>
        <taxon>Pseudomonadati</taxon>
        <taxon>Pseudomonadota</taxon>
        <taxon>Alphaproteobacteria</taxon>
        <taxon>Rhodobacterales</taxon>
        <taxon>Roseobacteraceae</taxon>
        <taxon>Sulfitobacter</taxon>
    </lineage>
</organism>
<dbReference type="Gene3D" id="3.40.1090.10">
    <property type="entry name" value="Cytosolic phospholipase A2 catalytic domain"/>
    <property type="match status" value="1"/>
</dbReference>
<name>A0A1J0WL41_9RHOB</name>
<keyword evidence="5" id="KW-1185">Reference proteome</keyword>
<evidence type="ECO:0000259" key="3">
    <source>
        <dbReference type="PROSITE" id="PS51635"/>
    </source>
</evidence>
<dbReference type="KEGG" id="suam:BOO69_17930"/>
<dbReference type="PROSITE" id="PS51257">
    <property type="entry name" value="PROKAR_LIPOPROTEIN"/>
    <property type="match status" value="1"/>
</dbReference>
<evidence type="ECO:0000256" key="2">
    <source>
        <dbReference type="PROSITE-ProRule" id="PRU01161"/>
    </source>
</evidence>
<dbReference type="PROSITE" id="PS51318">
    <property type="entry name" value="TAT"/>
    <property type="match status" value="1"/>
</dbReference>
<evidence type="ECO:0000256" key="1">
    <source>
        <dbReference type="ARBA" id="ARBA00023098"/>
    </source>
</evidence>
<feature type="short sequence motif" description="GXGXXG" evidence="2">
    <location>
        <begin position="86"/>
        <end position="91"/>
    </location>
</feature>
<reference evidence="4 5" key="1">
    <citation type="submission" date="2016-11" db="EMBL/GenBank/DDBJ databases">
        <title>Complete genome sequence of Sulfitobacter sp. AM1-D1, a toxic bacteria associated with marine dinoflagellate Alexandrium minutum in East China Sea.</title>
        <authorList>
            <person name="Yang Q."/>
            <person name="Zhang X."/>
            <person name="Tian X."/>
        </authorList>
    </citation>
    <scope>NUCLEOTIDE SEQUENCE [LARGE SCALE GENOMIC DNA]</scope>
    <source>
        <strain evidence="4 5">AM1-D1</strain>
    </source>
</reference>
<dbReference type="RefSeq" id="WP_071973427.1">
    <property type="nucleotide sequence ID" value="NZ_CP018076.1"/>
</dbReference>
<dbReference type="AlphaFoldDB" id="A0A1J0WL41"/>
<keyword evidence="2" id="KW-0378">Hydrolase</keyword>
<keyword evidence="2" id="KW-0442">Lipid degradation</keyword>
<dbReference type="InterPro" id="IPR002641">
    <property type="entry name" value="PNPLA_dom"/>
</dbReference>
<dbReference type="PROSITE" id="PS51635">
    <property type="entry name" value="PNPLA"/>
    <property type="match status" value="1"/>
</dbReference>
<gene>
    <name evidence="4" type="ORF">BOO69_17930</name>
</gene>
<keyword evidence="1 2" id="KW-0443">Lipid metabolism</keyword>
<sequence length="387" mass="41186">MAKLTVSDRSGAIDRRCLMLTGAAALLSGCAGESRIPYSASAAAVAEVPGFDRIRIAADADPAALAAFFRPLPRSQGRPNWLALSGGGSGGAFGAGFLLGWERNGTRPMFDLVTGVSAGALIAPYAFLGVQGDGGLKQIFTPESLESLAGPRNPLRAIMGQSLYPQGALAQIVATYVDATLVDQVAQRHRSGARLLVQTTSLDSERGYIWDLGRIAASSHPERLALFRQVLTASASIPAVFSAQRIKVEVGGRRFEELHADGAVTSEILTVPTAVLQTGQDVLPGWKPAIYIIFNESLDPRFKMTRDRGVEVGARALSILSRNAAVGDLTETLQFARRRGLPLKVTSINRDLGYDPRRPFGPEYIGKARALGTARGRSGSWDTTLKA</sequence>
<feature type="short sequence motif" description="DGA/G" evidence="2">
    <location>
        <begin position="261"/>
        <end position="263"/>
    </location>
</feature>
<dbReference type="EMBL" id="CP018076">
    <property type="protein sequence ID" value="APE45081.1"/>
    <property type="molecule type" value="Genomic_DNA"/>
</dbReference>
<evidence type="ECO:0000313" key="4">
    <source>
        <dbReference type="EMBL" id="APE45081.1"/>
    </source>
</evidence>
<dbReference type="GO" id="GO:0016787">
    <property type="term" value="F:hydrolase activity"/>
    <property type="evidence" value="ECO:0007669"/>
    <property type="project" value="UniProtKB-UniRule"/>
</dbReference>
<feature type="short sequence motif" description="GXSXG" evidence="2">
    <location>
        <begin position="115"/>
        <end position="119"/>
    </location>
</feature>
<protein>
    <recommendedName>
        <fullName evidence="3">PNPLA domain-containing protein</fullName>
    </recommendedName>
</protein>
<feature type="active site" description="Nucleophile" evidence="2">
    <location>
        <position position="117"/>
    </location>
</feature>
<dbReference type="OrthoDB" id="323481at2"/>
<dbReference type="SUPFAM" id="SSF52151">
    <property type="entry name" value="FabD/lysophospholipase-like"/>
    <property type="match status" value="1"/>
</dbReference>
<dbReference type="STRING" id="1917485.BOO69_17930"/>
<accession>A0A1J0WL41</accession>
<dbReference type="InterPro" id="IPR016035">
    <property type="entry name" value="Acyl_Trfase/lysoPLipase"/>
</dbReference>
<evidence type="ECO:0000313" key="5">
    <source>
        <dbReference type="Proteomes" id="UP000181897"/>
    </source>
</evidence>
<dbReference type="Pfam" id="PF01734">
    <property type="entry name" value="Patatin"/>
    <property type="match status" value="1"/>
</dbReference>
<dbReference type="InterPro" id="IPR006311">
    <property type="entry name" value="TAT_signal"/>
</dbReference>
<dbReference type="GO" id="GO:0016042">
    <property type="term" value="P:lipid catabolic process"/>
    <property type="evidence" value="ECO:0007669"/>
    <property type="project" value="UniProtKB-UniRule"/>
</dbReference>
<feature type="active site" description="Proton acceptor" evidence="2">
    <location>
        <position position="261"/>
    </location>
</feature>